<evidence type="ECO:0000256" key="4">
    <source>
        <dbReference type="ARBA" id="ARBA00022723"/>
    </source>
</evidence>
<keyword evidence="3 7" id="KW-0548">Nucleotidyltransferase</keyword>
<comment type="function">
    <text evidence="7 8">DNA-dependent RNA polymerase catalyzes the transcription of DNA into RNA using the four ribonucleoside triphosphates as substrates.</text>
</comment>
<evidence type="ECO:0000256" key="6">
    <source>
        <dbReference type="ARBA" id="ARBA00048552"/>
    </source>
</evidence>
<dbReference type="EMBL" id="MEVT01000022">
    <property type="protein sequence ID" value="OGC62241.1"/>
    <property type="molecule type" value="Genomic_DNA"/>
</dbReference>
<dbReference type="GO" id="GO:0000428">
    <property type="term" value="C:DNA-directed RNA polymerase complex"/>
    <property type="evidence" value="ECO:0007669"/>
    <property type="project" value="UniProtKB-KW"/>
</dbReference>
<keyword evidence="9" id="KW-0175">Coiled coil</keyword>
<comment type="subunit">
    <text evidence="7">The RNAP catalytic core consists of 2 alpha, 1 beta, 1 beta' and 1 omega subunit. When a sigma factor is associated with the core the holoenzyme is formed, which can initiate transcription.</text>
</comment>
<dbReference type="Gene3D" id="2.40.40.20">
    <property type="match status" value="1"/>
</dbReference>
<reference evidence="11 12" key="1">
    <citation type="journal article" date="2016" name="Nat. Commun.">
        <title>Thousands of microbial genomes shed light on interconnected biogeochemical processes in an aquifer system.</title>
        <authorList>
            <person name="Anantharaman K."/>
            <person name="Brown C.T."/>
            <person name="Hug L.A."/>
            <person name="Sharon I."/>
            <person name="Castelle C.J."/>
            <person name="Probst A.J."/>
            <person name="Thomas B.C."/>
            <person name="Singh A."/>
            <person name="Wilkins M.J."/>
            <person name="Karaoz U."/>
            <person name="Brodie E.L."/>
            <person name="Williams K.H."/>
            <person name="Hubbard S.S."/>
            <person name="Banfield J.F."/>
        </authorList>
    </citation>
    <scope>NUCLEOTIDE SEQUENCE [LARGE SCALE GENOMIC DNA]</scope>
</reference>
<dbReference type="InterPro" id="IPR044893">
    <property type="entry name" value="RNA_pol_Rpb1_clamp_domain"/>
</dbReference>
<dbReference type="PANTHER" id="PTHR19376:SF54">
    <property type="entry name" value="DNA-DIRECTED RNA POLYMERASE SUBUNIT BETA"/>
    <property type="match status" value="1"/>
</dbReference>
<dbReference type="Gene3D" id="1.10.40.90">
    <property type="match status" value="1"/>
</dbReference>
<dbReference type="GO" id="GO:0000287">
    <property type="term" value="F:magnesium ion binding"/>
    <property type="evidence" value="ECO:0007669"/>
    <property type="project" value="UniProtKB-UniRule"/>
</dbReference>
<dbReference type="GO" id="GO:0008270">
    <property type="term" value="F:zinc ion binding"/>
    <property type="evidence" value="ECO:0007669"/>
    <property type="project" value="UniProtKB-UniRule"/>
</dbReference>
<feature type="binding site" evidence="7">
    <location>
        <position position="539"/>
    </location>
    <ligand>
        <name>Mg(2+)</name>
        <dbReference type="ChEBI" id="CHEBI:18420"/>
    </ligand>
</feature>
<keyword evidence="4 7" id="KW-0479">Metal-binding</keyword>
<feature type="binding site" evidence="7">
    <location>
        <position position="63"/>
    </location>
    <ligand>
        <name>Zn(2+)</name>
        <dbReference type="ChEBI" id="CHEBI:29105"/>
        <label>1</label>
    </ligand>
</feature>
<dbReference type="InterPro" id="IPR007080">
    <property type="entry name" value="RNA_pol_Rpb1_1"/>
</dbReference>
<dbReference type="InterPro" id="IPR045867">
    <property type="entry name" value="DNA-dir_RpoC_beta_prime"/>
</dbReference>
<organism evidence="11 12">
    <name type="scientific">candidate division WWE3 bacterium RIFOXYA2_FULL_46_9</name>
    <dbReference type="NCBI Taxonomy" id="1802636"/>
    <lineage>
        <taxon>Bacteria</taxon>
        <taxon>Katanobacteria</taxon>
    </lineage>
</organism>
<feature type="binding site" evidence="7">
    <location>
        <position position="863"/>
    </location>
    <ligand>
        <name>Zn(2+)</name>
        <dbReference type="ChEBI" id="CHEBI:29105"/>
        <label>2</label>
    </ligand>
</feature>
<keyword evidence="7" id="KW-0862">Zinc</keyword>
<dbReference type="InterPro" id="IPR006592">
    <property type="entry name" value="RNA_pol_N"/>
</dbReference>
<dbReference type="HAMAP" id="MF_01322">
    <property type="entry name" value="RNApol_bact_RpoC"/>
    <property type="match status" value="1"/>
</dbReference>
<dbReference type="InterPro" id="IPR007066">
    <property type="entry name" value="RNA_pol_Rpb1_3"/>
</dbReference>
<feature type="binding site" evidence="7">
    <location>
        <position position="933"/>
    </location>
    <ligand>
        <name>Zn(2+)</name>
        <dbReference type="ChEBI" id="CHEBI:29105"/>
        <label>2</label>
    </ligand>
</feature>
<dbReference type="Gene3D" id="4.10.860.120">
    <property type="entry name" value="RNA polymerase II, clamp domain"/>
    <property type="match status" value="1"/>
</dbReference>
<dbReference type="CDD" id="cd02655">
    <property type="entry name" value="RNAP_beta'_C"/>
    <property type="match status" value="1"/>
</dbReference>
<dbReference type="InterPro" id="IPR012754">
    <property type="entry name" value="DNA-dir_RpoC_beta_prime_bact"/>
</dbReference>
<evidence type="ECO:0000256" key="5">
    <source>
        <dbReference type="ARBA" id="ARBA00023163"/>
    </source>
</evidence>
<dbReference type="Pfam" id="PF04997">
    <property type="entry name" value="RNA_pol_Rpb1_1"/>
    <property type="match status" value="1"/>
</dbReference>
<accession>A0A1F4VYJ9</accession>
<feature type="binding site" evidence="7">
    <location>
        <position position="537"/>
    </location>
    <ligand>
        <name>Mg(2+)</name>
        <dbReference type="ChEBI" id="CHEBI:18420"/>
    </ligand>
</feature>
<feature type="binding site" evidence="7">
    <location>
        <position position="65"/>
    </location>
    <ligand>
        <name>Zn(2+)</name>
        <dbReference type="ChEBI" id="CHEBI:29105"/>
        <label>1</label>
    </ligand>
</feature>
<evidence type="ECO:0000313" key="11">
    <source>
        <dbReference type="EMBL" id="OGC62241.1"/>
    </source>
</evidence>
<evidence type="ECO:0000256" key="3">
    <source>
        <dbReference type="ARBA" id="ARBA00022695"/>
    </source>
</evidence>
<dbReference type="InterPro" id="IPR042102">
    <property type="entry name" value="RNA_pol_Rpb1_3_sf"/>
</dbReference>
<evidence type="ECO:0000259" key="10">
    <source>
        <dbReference type="SMART" id="SM00663"/>
    </source>
</evidence>
<dbReference type="InterPro" id="IPR007081">
    <property type="entry name" value="RNA_pol_Rpb1_5"/>
</dbReference>
<feature type="binding site" evidence="7">
    <location>
        <position position="541"/>
    </location>
    <ligand>
        <name>Mg(2+)</name>
        <dbReference type="ChEBI" id="CHEBI:18420"/>
    </ligand>
</feature>
<evidence type="ECO:0000256" key="1">
    <source>
        <dbReference type="ARBA" id="ARBA00022478"/>
    </source>
</evidence>
<dbReference type="PANTHER" id="PTHR19376">
    <property type="entry name" value="DNA-DIRECTED RNA POLYMERASE"/>
    <property type="match status" value="1"/>
</dbReference>
<keyword evidence="2 7" id="KW-0808">Transferase</keyword>
<dbReference type="SMART" id="SM00663">
    <property type="entry name" value="RPOLA_N"/>
    <property type="match status" value="1"/>
</dbReference>
<evidence type="ECO:0000256" key="8">
    <source>
        <dbReference type="RuleBase" id="RU004279"/>
    </source>
</evidence>
<dbReference type="Pfam" id="PF00623">
    <property type="entry name" value="RNA_pol_Rpb1_2"/>
    <property type="match status" value="1"/>
</dbReference>
<dbReference type="EC" id="2.7.7.6" evidence="7"/>
<keyword evidence="5 7" id="KW-0804">Transcription</keyword>
<dbReference type="CDD" id="cd01609">
    <property type="entry name" value="RNAP_beta'_N"/>
    <property type="match status" value="1"/>
</dbReference>
<dbReference type="Gene3D" id="1.10.150.390">
    <property type="match status" value="1"/>
</dbReference>
<evidence type="ECO:0000256" key="2">
    <source>
        <dbReference type="ARBA" id="ARBA00022679"/>
    </source>
</evidence>
<feature type="binding site" evidence="7">
    <location>
        <position position="81"/>
    </location>
    <ligand>
        <name>Zn(2+)</name>
        <dbReference type="ChEBI" id="CHEBI:29105"/>
        <label>1</label>
    </ligand>
</feature>
<comment type="caution">
    <text evidence="11">The sequence shown here is derived from an EMBL/GenBank/DDBJ whole genome shotgun (WGS) entry which is preliminary data.</text>
</comment>
<comment type="cofactor">
    <cofactor evidence="7">
        <name>Mg(2+)</name>
        <dbReference type="ChEBI" id="CHEBI:18420"/>
    </cofactor>
    <text evidence="7">Binds 1 Mg(2+) ion per subunit.</text>
</comment>
<dbReference type="Gene3D" id="1.10.1790.20">
    <property type="match status" value="1"/>
</dbReference>
<feature type="coiled-coil region" evidence="9">
    <location>
        <begin position="151"/>
        <end position="193"/>
    </location>
</feature>
<evidence type="ECO:0000313" key="12">
    <source>
        <dbReference type="Proteomes" id="UP000176614"/>
    </source>
</evidence>
<comment type="similarity">
    <text evidence="7 8">Belongs to the RNA polymerase beta' chain family.</text>
</comment>
<feature type="binding site" evidence="7">
    <location>
        <position position="943"/>
    </location>
    <ligand>
        <name>Zn(2+)</name>
        <dbReference type="ChEBI" id="CHEBI:29105"/>
        <label>2</label>
    </ligand>
</feature>
<sequence length="1222" mass="136005">MKDLSNLKDFEAIKIFLASSEEMLSWSHGEVTKPETINYRTFKSEREGLFDERIFGPTKNYECYCGKYKGIRYKGVICDKCGVEVIHSRVRRERMGHIKLASPIAHVWFFKGIPSKMALLLDLTPRNVESVVYFASFIVTEIDHKKKAAVISAIEEDIEKTKQKLERELAKEISDKEKEVEKLSKKRDDLTAQEDIYKINQQIQQLRVAFEKKLDEDQKTYKLIQKKIESVALHSVISENEYISLIDYLGRFSKLQIGAEALEGILGNIDLNTLAQKLRDELGRSKGQKAQKIAKRLKVVEQFRRANLAPSRMIMDIVPVIPPDLRPMVQLEGGRFASSDLNDLYRRLINRNNRLKRLLELGAPEIIVRNEKRMLQESVDALFDSSKQRKKTRVVRGRKELRSLADMIKGKQGIFRLNLLGKRVDYSGRAVIIDGPTLKLSECGVPKEMALELFKPMVLRELMLRGHAPNVKSAKFLLEERGPEVWDILEEVVEGHPVLLNRAPTLWRLGIQAFYPKLIEGNAIKLHLCVCNGYNADFDGDQMAIHVPLTKAAIEEAKSVMMATKNLRNPSNGSPISVPQKTVIFGIYYMTSVDPKEKASQMTFSSLNELTFAYEIKKAVRLRQPVKVFIDGKVLETTPGRVLFNQVIPASFGYINEALDKKKLHALLATAFDQESNDTVVEMIDNFKDLGLFYGTVCGQSISLSDIQVPVERESLIEAGKKAVIDIDQYARRGLITAAEALRNKEDTWNKVMADVDEAAWKNMDDENPVKVLVKSGSVRASRDQVKQIAGMRGLVFDATGKVVEMPITGNYKYGLAALEYFSGARGARKGLIDKGLKTADAGYLTRRLVDVSQDVIIRADDCGTDGGRELKVGEGTILQSFEERIVGRLLAKDVEEGKNVIVKKGEMITKALAEKIGKSKAKAIYLRSPMHCETRVGICSKCYGKDLMTGEMVRIGAAVGVAAAQSIGEPGTQLSMRTFHTGGIVGKDITQGLPRVEELVEARTPKFLALMSEVTGKVTLVKNGDDRKVLIKPIDSDEESVEYAIDPVSEIVVEDGQLIAKGDRVTLGNMDLSELYRTVGVDATKKYIIEEIQGVYASQGVSIHDKHLEIIVKQMFNHVRIEDQGDTEFLAGELVTKASFEEENEAVLASGGIPATGKLTLLGITKASLNTDSFLSAASFIQTANVLTDAAASGKVDNLVGLKENVIIGRLIPTGEAAREE</sequence>
<gene>
    <name evidence="7" type="primary">rpoC</name>
    <name evidence="11" type="ORF">A2264_03060</name>
</gene>
<protein>
    <recommendedName>
        <fullName evidence="7">DNA-directed RNA polymerase subunit beta'</fullName>
        <shortName evidence="7">RNAP subunit beta'</shortName>
        <ecNumber evidence="7">2.7.7.6</ecNumber>
    </recommendedName>
    <alternativeName>
        <fullName evidence="7">RNA polymerase subunit beta'</fullName>
    </alternativeName>
    <alternativeName>
        <fullName evidence="7">Transcriptase subunit beta'</fullName>
    </alternativeName>
</protein>
<feature type="binding site" evidence="7">
    <location>
        <position position="78"/>
    </location>
    <ligand>
        <name>Zn(2+)</name>
        <dbReference type="ChEBI" id="CHEBI:29105"/>
        <label>1</label>
    </ligand>
</feature>
<dbReference type="GO" id="GO:0006351">
    <property type="term" value="P:DNA-templated transcription"/>
    <property type="evidence" value="ECO:0007669"/>
    <property type="project" value="UniProtKB-UniRule"/>
</dbReference>
<dbReference type="Proteomes" id="UP000176614">
    <property type="component" value="Unassembled WGS sequence"/>
</dbReference>
<feature type="domain" description="RNA polymerase N-terminal" evidence="10">
    <location>
        <begin position="311"/>
        <end position="591"/>
    </location>
</feature>
<dbReference type="AlphaFoldDB" id="A0A1F4VYJ9"/>
<name>A0A1F4VYJ9_UNCKA</name>
<comment type="cofactor">
    <cofactor evidence="7">
        <name>Zn(2+)</name>
        <dbReference type="ChEBI" id="CHEBI:29105"/>
    </cofactor>
    <text evidence="7">Binds 2 Zn(2+) ions per subunit.</text>
</comment>
<dbReference type="Pfam" id="PF04998">
    <property type="entry name" value="RNA_pol_Rpb1_5"/>
    <property type="match status" value="1"/>
</dbReference>
<keyword evidence="1 7" id="KW-0240">DNA-directed RNA polymerase</keyword>
<dbReference type="GO" id="GO:0003677">
    <property type="term" value="F:DNA binding"/>
    <property type="evidence" value="ECO:0007669"/>
    <property type="project" value="UniProtKB-UniRule"/>
</dbReference>
<dbReference type="NCBIfam" id="TIGR02386">
    <property type="entry name" value="rpoC_TIGR"/>
    <property type="match status" value="1"/>
</dbReference>
<evidence type="ECO:0000256" key="9">
    <source>
        <dbReference type="SAM" id="Coils"/>
    </source>
</evidence>
<dbReference type="SUPFAM" id="SSF64484">
    <property type="entry name" value="beta and beta-prime subunits of DNA dependent RNA-polymerase"/>
    <property type="match status" value="1"/>
</dbReference>
<dbReference type="InterPro" id="IPR038120">
    <property type="entry name" value="Rpb1_funnel_sf"/>
</dbReference>
<proteinExistence type="inferred from homology"/>
<dbReference type="Pfam" id="PF04983">
    <property type="entry name" value="RNA_pol_Rpb1_3"/>
    <property type="match status" value="1"/>
</dbReference>
<evidence type="ECO:0000256" key="7">
    <source>
        <dbReference type="HAMAP-Rule" id="MF_01322"/>
    </source>
</evidence>
<dbReference type="Gene3D" id="1.10.274.100">
    <property type="entry name" value="RNA polymerase Rpb1, domain 3"/>
    <property type="match status" value="1"/>
</dbReference>
<dbReference type="Gene3D" id="1.10.132.30">
    <property type="match status" value="1"/>
</dbReference>
<keyword evidence="7" id="KW-0460">Magnesium</keyword>
<dbReference type="Gene3D" id="2.40.50.100">
    <property type="match status" value="1"/>
</dbReference>
<comment type="catalytic activity">
    <reaction evidence="6 7 8">
        <text>RNA(n) + a ribonucleoside 5'-triphosphate = RNA(n+1) + diphosphate</text>
        <dbReference type="Rhea" id="RHEA:21248"/>
        <dbReference type="Rhea" id="RHEA-COMP:14527"/>
        <dbReference type="Rhea" id="RHEA-COMP:17342"/>
        <dbReference type="ChEBI" id="CHEBI:33019"/>
        <dbReference type="ChEBI" id="CHEBI:61557"/>
        <dbReference type="ChEBI" id="CHEBI:140395"/>
        <dbReference type="EC" id="2.7.7.6"/>
    </reaction>
</comment>
<dbReference type="InterPro" id="IPR000722">
    <property type="entry name" value="RNA_pol_asu"/>
</dbReference>
<dbReference type="GO" id="GO:0003899">
    <property type="term" value="F:DNA-directed RNA polymerase activity"/>
    <property type="evidence" value="ECO:0007669"/>
    <property type="project" value="UniProtKB-UniRule"/>
</dbReference>
<feature type="binding site" evidence="7">
    <location>
        <position position="940"/>
    </location>
    <ligand>
        <name>Zn(2+)</name>
        <dbReference type="ChEBI" id="CHEBI:29105"/>
        <label>2</label>
    </ligand>
</feature>